<dbReference type="PROSITE" id="PS51257">
    <property type="entry name" value="PROKAR_LIPOPROTEIN"/>
    <property type="match status" value="1"/>
</dbReference>
<evidence type="ECO:0000256" key="2">
    <source>
        <dbReference type="ARBA" id="ARBA00022448"/>
    </source>
</evidence>
<dbReference type="InterPro" id="IPR007210">
    <property type="entry name" value="ABC_Gly_betaine_transp_sub-bd"/>
</dbReference>
<dbReference type="GO" id="GO:0015871">
    <property type="term" value="P:choline transport"/>
    <property type="evidence" value="ECO:0007669"/>
    <property type="project" value="TreeGrafter"/>
</dbReference>
<keyword evidence="2" id="KW-0813">Transport</keyword>
<dbReference type="GO" id="GO:0005275">
    <property type="term" value="F:amine transmembrane transporter activity"/>
    <property type="evidence" value="ECO:0007669"/>
    <property type="project" value="TreeGrafter"/>
</dbReference>
<proteinExistence type="predicted"/>
<reference evidence="6 7" key="1">
    <citation type="submission" date="2020-04" db="EMBL/GenBank/DDBJ databases">
        <title>Novel Paenibacillus strain UniB2 isolated from commercial digestive syrup.</title>
        <authorList>
            <person name="Thorat V."/>
            <person name="Kirdat K."/>
            <person name="Tiwarekar B."/>
            <person name="Yadav A."/>
        </authorList>
    </citation>
    <scope>NUCLEOTIDE SEQUENCE [LARGE SCALE GENOMIC DNA]</scope>
    <source>
        <strain evidence="6 7">UniB2</strain>
    </source>
</reference>
<evidence type="ECO:0000256" key="4">
    <source>
        <dbReference type="ARBA" id="ARBA00023136"/>
    </source>
</evidence>
<evidence type="ECO:0000313" key="6">
    <source>
        <dbReference type="EMBL" id="QJC54202.1"/>
    </source>
</evidence>
<sequence>MKSIGAAAIAATLVVAGCSSNGNADADGASGSGGGSVGKAVSHKIVGIDPGAGLMAAAERAVSDYGLSDWTLVEGSSAAMAVALDKAVKNEDPIIVTGWTPHWMFAKYDLKYLDDPKKSFGEDEEIRTVARLGLKEDAPSAYAFLDKFEWTDADMAKVMASVQDGQEPAEAAAAWAQDNAALIDGWVDGIEKGDGKTIKLAYVAWDSEIASTNVVAWVLENRLGYKTELMQVEAGPMWAGVAGGDADAMVAAWLPITHKDYAEQYEGKYEDLGANLKGTKLGLVVPSYMDVSSIEDLKG</sequence>
<feature type="domain" description="ABC-type glycine betaine transport system substrate-binding" evidence="5">
    <location>
        <begin position="37"/>
        <end position="177"/>
    </location>
</feature>
<dbReference type="Gene3D" id="3.10.105.10">
    <property type="entry name" value="Dipeptide-binding Protein, Domain 3"/>
    <property type="match status" value="1"/>
</dbReference>
<feature type="domain" description="ABC-type glycine betaine transport system substrate-binding" evidence="5">
    <location>
        <begin position="196"/>
        <end position="298"/>
    </location>
</feature>
<dbReference type="RefSeq" id="WP_168909726.1">
    <property type="nucleotide sequence ID" value="NZ_CP051428.1"/>
</dbReference>
<name>A0A6H2H3G4_9BACL</name>
<keyword evidence="3" id="KW-1003">Cell membrane</keyword>
<dbReference type="PANTHER" id="PTHR47737:SF1">
    <property type="entry name" value="GLYCINE BETAINE_PROLINE BETAINE TRANSPORT SYSTEM PERMEASE PROTEIN PROW"/>
    <property type="match status" value="1"/>
</dbReference>
<evidence type="ECO:0000256" key="1">
    <source>
        <dbReference type="ARBA" id="ARBA00004236"/>
    </source>
</evidence>
<dbReference type="SUPFAM" id="SSF53850">
    <property type="entry name" value="Periplasmic binding protein-like II"/>
    <property type="match status" value="2"/>
</dbReference>
<organism evidence="6 7">
    <name type="scientific">Paenibacillus albicereus</name>
    <dbReference type="NCBI Taxonomy" id="2726185"/>
    <lineage>
        <taxon>Bacteria</taxon>
        <taxon>Bacillati</taxon>
        <taxon>Bacillota</taxon>
        <taxon>Bacilli</taxon>
        <taxon>Bacillales</taxon>
        <taxon>Paenibacillaceae</taxon>
        <taxon>Paenibacillus</taxon>
    </lineage>
</organism>
<protein>
    <submittedName>
        <fullName evidence="6">Glycine/betaine ABC transporter</fullName>
    </submittedName>
</protein>
<comment type="subcellular location">
    <subcellularLocation>
        <location evidence="1">Cell membrane</location>
    </subcellularLocation>
</comment>
<accession>A0A6H2H3G4</accession>
<dbReference type="GO" id="GO:0015226">
    <property type="term" value="F:carnitine transmembrane transporter activity"/>
    <property type="evidence" value="ECO:0007669"/>
    <property type="project" value="TreeGrafter"/>
</dbReference>
<evidence type="ECO:0000259" key="5">
    <source>
        <dbReference type="Pfam" id="PF04069"/>
    </source>
</evidence>
<dbReference type="KEGG" id="palr:HGI30_04475"/>
<dbReference type="EMBL" id="CP051428">
    <property type="protein sequence ID" value="QJC54202.1"/>
    <property type="molecule type" value="Genomic_DNA"/>
</dbReference>
<dbReference type="GO" id="GO:0031460">
    <property type="term" value="P:glycine betaine transport"/>
    <property type="evidence" value="ECO:0007669"/>
    <property type="project" value="TreeGrafter"/>
</dbReference>
<keyword evidence="7" id="KW-1185">Reference proteome</keyword>
<evidence type="ECO:0000256" key="3">
    <source>
        <dbReference type="ARBA" id="ARBA00022475"/>
    </source>
</evidence>
<dbReference type="Pfam" id="PF04069">
    <property type="entry name" value="OpuAC"/>
    <property type="match status" value="2"/>
</dbReference>
<gene>
    <name evidence="6" type="ORF">HGI30_04475</name>
</gene>
<dbReference type="Proteomes" id="UP000502136">
    <property type="component" value="Chromosome"/>
</dbReference>
<evidence type="ECO:0000313" key="7">
    <source>
        <dbReference type="Proteomes" id="UP000502136"/>
    </source>
</evidence>
<dbReference type="GO" id="GO:0043190">
    <property type="term" value="C:ATP-binding cassette (ABC) transporter complex"/>
    <property type="evidence" value="ECO:0007669"/>
    <property type="project" value="InterPro"/>
</dbReference>
<dbReference type="AlphaFoldDB" id="A0A6H2H3G4"/>
<dbReference type="PANTHER" id="PTHR47737">
    <property type="entry name" value="GLYCINE BETAINE/PROLINE BETAINE TRANSPORT SYSTEM PERMEASE PROTEIN PROW"/>
    <property type="match status" value="1"/>
</dbReference>
<dbReference type="Gene3D" id="3.40.190.100">
    <property type="entry name" value="Glycine betaine-binding periplasmic protein, domain 2"/>
    <property type="match status" value="1"/>
</dbReference>
<keyword evidence="4" id="KW-0472">Membrane</keyword>